<evidence type="ECO:0000313" key="2">
    <source>
        <dbReference type="Proteomes" id="UP000824469"/>
    </source>
</evidence>
<comment type="caution">
    <text evidence="1">The sequence shown here is derived from an EMBL/GenBank/DDBJ whole genome shotgun (WGS) entry which is preliminary data.</text>
</comment>
<sequence>VGLTEWVVFTDTPAVDHARSDVVSTGTDVATCDHSAVGSYARGWTRWSLEI</sequence>
<dbReference type="AlphaFoldDB" id="A0AA38GAI2"/>
<feature type="non-terminal residue" evidence="1">
    <location>
        <position position="1"/>
    </location>
</feature>
<dbReference type="EMBL" id="JAHRHJ020000004">
    <property type="protein sequence ID" value="KAH9318328.1"/>
    <property type="molecule type" value="Genomic_DNA"/>
</dbReference>
<reference evidence="1 2" key="1">
    <citation type="journal article" date="2021" name="Nat. Plants">
        <title>The Taxus genome provides insights into paclitaxel biosynthesis.</title>
        <authorList>
            <person name="Xiong X."/>
            <person name="Gou J."/>
            <person name="Liao Q."/>
            <person name="Li Y."/>
            <person name="Zhou Q."/>
            <person name="Bi G."/>
            <person name="Li C."/>
            <person name="Du R."/>
            <person name="Wang X."/>
            <person name="Sun T."/>
            <person name="Guo L."/>
            <person name="Liang H."/>
            <person name="Lu P."/>
            <person name="Wu Y."/>
            <person name="Zhang Z."/>
            <person name="Ro D.K."/>
            <person name="Shang Y."/>
            <person name="Huang S."/>
            <person name="Yan J."/>
        </authorList>
    </citation>
    <scope>NUCLEOTIDE SEQUENCE [LARGE SCALE GENOMIC DNA]</scope>
    <source>
        <strain evidence="1">Ta-2019</strain>
    </source>
</reference>
<dbReference type="Proteomes" id="UP000824469">
    <property type="component" value="Unassembled WGS sequence"/>
</dbReference>
<proteinExistence type="predicted"/>
<accession>A0AA38GAI2</accession>
<name>A0AA38GAI2_TAXCH</name>
<protein>
    <submittedName>
        <fullName evidence="1">Uncharacterized protein</fullName>
    </submittedName>
</protein>
<gene>
    <name evidence="1" type="ORF">KI387_020097</name>
</gene>
<organism evidence="1 2">
    <name type="scientific">Taxus chinensis</name>
    <name type="common">Chinese yew</name>
    <name type="synonym">Taxus wallichiana var. chinensis</name>
    <dbReference type="NCBI Taxonomy" id="29808"/>
    <lineage>
        <taxon>Eukaryota</taxon>
        <taxon>Viridiplantae</taxon>
        <taxon>Streptophyta</taxon>
        <taxon>Embryophyta</taxon>
        <taxon>Tracheophyta</taxon>
        <taxon>Spermatophyta</taxon>
        <taxon>Pinopsida</taxon>
        <taxon>Pinidae</taxon>
        <taxon>Conifers II</taxon>
        <taxon>Cupressales</taxon>
        <taxon>Taxaceae</taxon>
        <taxon>Taxus</taxon>
    </lineage>
</organism>
<evidence type="ECO:0000313" key="1">
    <source>
        <dbReference type="EMBL" id="KAH9318328.1"/>
    </source>
</evidence>
<keyword evidence="2" id="KW-1185">Reference proteome</keyword>